<dbReference type="PANTHER" id="PTHR43420:SF51">
    <property type="entry name" value="PEPTIDYL-LYSINE N-ACETYLTRANSFERASE YIAC"/>
    <property type="match status" value="1"/>
</dbReference>
<feature type="binding site" evidence="5">
    <location>
        <begin position="63"/>
        <end position="65"/>
    </location>
    <ligand>
        <name>acetyl-CoA</name>
        <dbReference type="ChEBI" id="CHEBI:57288"/>
    </ligand>
</feature>
<name>A0ABM8ZSB5_9VIBR</name>
<protein>
    <recommendedName>
        <fullName evidence="5">[Ribosomal protein bS18]-alanine N-acetyltransferase</fullName>
        <ecNumber evidence="5">2.3.1.266</ecNumber>
    </recommendedName>
</protein>
<dbReference type="InterPro" id="IPR000182">
    <property type="entry name" value="GNAT_dom"/>
</dbReference>
<comment type="function">
    <text evidence="5">Acetylates the N-terminal alanine of ribosomal protein bS18.</text>
</comment>
<comment type="similarity">
    <text evidence="1 5">Belongs to the acetyltransferase family. RimI subfamily.</text>
</comment>
<accession>A0ABM8ZSB5</accession>
<evidence type="ECO:0000256" key="5">
    <source>
        <dbReference type="HAMAP-Rule" id="MF_02210"/>
    </source>
</evidence>
<organism evidence="7 8">
    <name type="scientific">Vibrio stylophorae</name>
    <dbReference type="NCBI Taxonomy" id="659351"/>
    <lineage>
        <taxon>Bacteria</taxon>
        <taxon>Pseudomonadati</taxon>
        <taxon>Pseudomonadota</taxon>
        <taxon>Gammaproteobacteria</taxon>
        <taxon>Vibrionales</taxon>
        <taxon>Vibrionaceae</taxon>
        <taxon>Vibrio</taxon>
    </lineage>
</organism>
<dbReference type="InterPro" id="IPR050680">
    <property type="entry name" value="YpeA/RimI_acetyltransf"/>
</dbReference>
<evidence type="ECO:0000259" key="6">
    <source>
        <dbReference type="PROSITE" id="PS51186"/>
    </source>
</evidence>
<keyword evidence="2 5" id="KW-0963">Cytoplasm</keyword>
<comment type="subcellular location">
    <subcellularLocation>
        <location evidence="5">Cytoplasm</location>
    </subcellularLocation>
</comment>
<evidence type="ECO:0000256" key="3">
    <source>
        <dbReference type="ARBA" id="ARBA00022679"/>
    </source>
</evidence>
<feature type="active site" description="Proton donor" evidence="5">
    <location>
        <position position="109"/>
    </location>
</feature>
<evidence type="ECO:0000313" key="8">
    <source>
        <dbReference type="Proteomes" id="UP000838672"/>
    </source>
</evidence>
<evidence type="ECO:0000313" key="7">
    <source>
        <dbReference type="EMBL" id="CAH0532798.1"/>
    </source>
</evidence>
<dbReference type="NCBIfam" id="TIGR01575">
    <property type="entry name" value="rimI"/>
    <property type="match status" value="1"/>
</dbReference>
<dbReference type="PROSITE" id="PS51186">
    <property type="entry name" value="GNAT"/>
    <property type="match status" value="1"/>
</dbReference>
<evidence type="ECO:0000256" key="4">
    <source>
        <dbReference type="ARBA" id="ARBA00023315"/>
    </source>
</evidence>
<feature type="active site" description="Proton acceptor" evidence="5">
    <location>
        <position position="97"/>
    </location>
</feature>
<comment type="catalytic activity">
    <reaction evidence="5">
        <text>N-terminal L-alanyl-[ribosomal protein bS18] + acetyl-CoA = N-terminal N(alpha)-acetyl-L-alanyl-[ribosomal protein bS18] + CoA + H(+)</text>
        <dbReference type="Rhea" id="RHEA:43756"/>
        <dbReference type="Rhea" id="RHEA-COMP:10676"/>
        <dbReference type="Rhea" id="RHEA-COMP:10677"/>
        <dbReference type="ChEBI" id="CHEBI:15378"/>
        <dbReference type="ChEBI" id="CHEBI:57287"/>
        <dbReference type="ChEBI" id="CHEBI:57288"/>
        <dbReference type="ChEBI" id="CHEBI:64718"/>
        <dbReference type="ChEBI" id="CHEBI:83683"/>
        <dbReference type="EC" id="2.3.1.266"/>
    </reaction>
</comment>
<dbReference type="SUPFAM" id="SSF55729">
    <property type="entry name" value="Acyl-CoA N-acyltransferases (Nat)"/>
    <property type="match status" value="1"/>
</dbReference>
<dbReference type="GO" id="GO:0008999">
    <property type="term" value="F:protein-N-terminal-alanine acetyltransferase activity"/>
    <property type="evidence" value="ECO:0007669"/>
    <property type="project" value="UniProtKB-EC"/>
</dbReference>
<dbReference type="InterPro" id="IPR043690">
    <property type="entry name" value="RimI"/>
</dbReference>
<dbReference type="InterPro" id="IPR016181">
    <property type="entry name" value="Acyl_CoA_acyltransferase"/>
</dbReference>
<keyword evidence="4 5" id="KW-0012">Acyltransferase</keyword>
<keyword evidence="3 5" id="KW-0808">Transferase</keyword>
<proteinExistence type="inferred from homology"/>
<keyword evidence="8" id="KW-1185">Reference proteome</keyword>
<dbReference type="EMBL" id="CAKLDI010000001">
    <property type="protein sequence ID" value="CAH0532798.1"/>
    <property type="molecule type" value="Genomic_DNA"/>
</dbReference>
<dbReference type="InterPro" id="IPR006464">
    <property type="entry name" value="AcTrfase_RimI/Ard1"/>
</dbReference>
<comment type="caution">
    <text evidence="7">The sequence shown here is derived from an EMBL/GenBank/DDBJ whole genome shotgun (WGS) entry which is preliminary data.</text>
</comment>
<feature type="binding site" evidence="5">
    <location>
        <position position="102"/>
    </location>
    <ligand>
        <name>acetyl-CoA</name>
        <dbReference type="ChEBI" id="CHEBI:57288"/>
    </ligand>
</feature>
<gene>
    <name evidence="5 7" type="primary">rimI</name>
    <name evidence="7" type="ORF">VST7929_00645</name>
</gene>
<dbReference type="EC" id="2.3.1.266" evidence="5"/>
<dbReference type="PANTHER" id="PTHR43420">
    <property type="entry name" value="ACETYLTRANSFERASE"/>
    <property type="match status" value="1"/>
</dbReference>
<feature type="domain" description="N-acetyltransferase" evidence="6">
    <location>
        <begin position="1"/>
        <end position="141"/>
    </location>
</feature>
<sequence>MHPSHLDAIRRIEHAAHSHPWAESHLSDIERRLGRNQVLLVNGQVVGYFYAQLVAGEGTLLNLAVDPAMQGKGYGRALMNQLLALLEQEQAESLWLEVRASNTPAIALYDSCGFNEINRRVDYYPTADGREDAVIMVAYLAQGDDEDDLSFAELLG</sequence>
<dbReference type="Proteomes" id="UP000838672">
    <property type="component" value="Unassembled WGS sequence"/>
</dbReference>
<reference evidence="7" key="1">
    <citation type="submission" date="2021-11" db="EMBL/GenBank/DDBJ databases">
        <authorList>
            <person name="Rodrigo-Torres L."/>
            <person name="Arahal R. D."/>
            <person name="Lucena T."/>
        </authorList>
    </citation>
    <scope>NUCLEOTIDE SEQUENCE</scope>
    <source>
        <strain evidence="7">CECT 7929</strain>
    </source>
</reference>
<dbReference type="Gene3D" id="3.40.630.30">
    <property type="match status" value="1"/>
</dbReference>
<evidence type="ECO:0000256" key="2">
    <source>
        <dbReference type="ARBA" id="ARBA00022490"/>
    </source>
</evidence>
<dbReference type="CDD" id="cd04301">
    <property type="entry name" value="NAT_SF"/>
    <property type="match status" value="1"/>
</dbReference>
<dbReference type="HAMAP" id="MF_02210">
    <property type="entry name" value="RimI"/>
    <property type="match status" value="1"/>
</dbReference>
<dbReference type="Pfam" id="PF00583">
    <property type="entry name" value="Acetyltransf_1"/>
    <property type="match status" value="1"/>
</dbReference>
<evidence type="ECO:0000256" key="1">
    <source>
        <dbReference type="ARBA" id="ARBA00005395"/>
    </source>
</evidence>
<comment type="caution">
    <text evidence="5">Lacks conserved residue(s) required for the propagation of feature annotation.</text>
</comment>